<organism evidence="12">
    <name type="scientific">Phallusia mammillata</name>
    <dbReference type="NCBI Taxonomy" id="59560"/>
    <lineage>
        <taxon>Eukaryota</taxon>
        <taxon>Metazoa</taxon>
        <taxon>Chordata</taxon>
        <taxon>Tunicata</taxon>
        <taxon>Ascidiacea</taxon>
        <taxon>Phlebobranchia</taxon>
        <taxon>Ascidiidae</taxon>
        <taxon>Phallusia</taxon>
    </lineage>
</organism>
<evidence type="ECO:0000256" key="7">
    <source>
        <dbReference type="ARBA" id="ARBA00022989"/>
    </source>
</evidence>
<keyword evidence="7 10" id="KW-1133">Transmembrane helix</keyword>
<evidence type="ECO:0000256" key="3">
    <source>
        <dbReference type="ARBA" id="ARBA00022448"/>
    </source>
</evidence>
<dbReference type="InterPro" id="IPR050352">
    <property type="entry name" value="ABCG_transporters"/>
</dbReference>
<evidence type="ECO:0000256" key="2">
    <source>
        <dbReference type="ARBA" id="ARBA00005814"/>
    </source>
</evidence>
<feature type="region of interest" description="Disordered" evidence="9">
    <location>
        <begin position="1"/>
        <end position="37"/>
    </location>
</feature>
<dbReference type="InterPro" id="IPR027417">
    <property type="entry name" value="P-loop_NTPase"/>
</dbReference>
<accession>A0A6F9D5C2</accession>
<feature type="domain" description="ABC transporter" evidence="11">
    <location>
        <begin position="133"/>
        <end position="397"/>
    </location>
</feature>
<dbReference type="SMART" id="SM00382">
    <property type="entry name" value="AAA"/>
    <property type="match status" value="1"/>
</dbReference>
<comment type="similarity">
    <text evidence="2">Belongs to the ABC transporter superfamily. ABCG family. Eye pigment precursor importer (TC 3.A.1.204) subfamily.</text>
</comment>
<dbReference type="PANTHER" id="PTHR48041:SF116">
    <property type="entry name" value="PROTEIN BROWN"/>
    <property type="match status" value="1"/>
</dbReference>
<dbReference type="Pfam" id="PF00005">
    <property type="entry name" value="ABC_tran"/>
    <property type="match status" value="1"/>
</dbReference>
<feature type="transmembrane region" description="Helical" evidence="10">
    <location>
        <begin position="694"/>
        <end position="711"/>
    </location>
</feature>
<dbReference type="GO" id="GO:0005524">
    <property type="term" value="F:ATP binding"/>
    <property type="evidence" value="ECO:0007669"/>
    <property type="project" value="UniProtKB-KW"/>
</dbReference>
<keyword evidence="8 10" id="KW-0472">Membrane</keyword>
<dbReference type="CDD" id="cd03213">
    <property type="entry name" value="ABCG_EPDR"/>
    <property type="match status" value="1"/>
</dbReference>
<dbReference type="EMBL" id="LR782610">
    <property type="protein sequence ID" value="CAB3219643.1"/>
    <property type="molecule type" value="mRNA"/>
</dbReference>
<dbReference type="SUPFAM" id="SSF52540">
    <property type="entry name" value="P-loop containing nucleoside triphosphate hydrolases"/>
    <property type="match status" value="1"/>
</dbReference>
<evidence type="ECO:0000256" key="10">
    <source>
        <dbReference type="SAM" id="Phobius"/>
    </source>
</evidence>
<feature type="transmembrane region" description="Helical" evidence="10">
    <location>
        <begin position="806"/>
        <end position="825"/>
    </location>
</feature>
<gene>
    <name evidence="12" type="primary">Abcg2-001</name>
</gene>
<protein>
    <submittedName>
        <fullName evidence="12">ABC transporter G family member 18-like</fullName>
    </submittedName>
</protein>
<dbReference type="GO" id="GO:0005886">
    <property type="term" value="C:plasma membrane"/>
    <property type="evidence" value="ECO:0007669"/>
    <property type="project" value="TreeGrafter"/>
</dbReference>
<dbReference type="InterPro" id="IPR003439">
    <property type="entry name" value="ABC_transporter-like_ATP-bd"/>
</dbReference>
<dbReference type="AlphaFoldDB" id="A0A6F9D5C2"/>
<dbReference type="PROSITE" id="PS50893">
    <property type="entry name" value="ABC_TRANSPORTER_2"/>
    <property type="match status" value="1"/>
</dbReference>
<sequence length="830" mass="92528">MELDSALRDLPAIENETTSKETKLDDVSNNNVTEPPATSSVMADKLMTSTPHVYANVISSDVTVGDLSAPSQRRFSVGGLSNILPHIHVISATPPCGQLASNTGSSCPRSESERNLTTRSIRDVVDVTEGVTISYHDVTYSVDSMPTPMDALRDCCSDRSAYAPPRSRIGYKQILKGVSGIFEPGLNAIMGPSGCGKTSLLEIISGRKAEKKFRGLRLVNARPMRDDFCQQTGFTTQDDVLNPNLTVRDHIYYSLILRRHGSMSTGEMELRLEEVINDLGLKSCQNVKVGDWSSRTISGGERKRTAIGMELVSSPKILYLDEPTSKLDSTTSKHLISLLKSLALKGRTVIFTIHQPSYAIYRMFDTLTLIARGRTIYHGSADGALEYFANAGYNCEKHNSPPDYFIDILFGSPAPPSVLATPRSCIRSASLRRSAIRNNQQMAHSINDVFMTSPYLASGNSPAAFSSALDVTTVEGAREHTEIVRRLNQAYVTSQLHRSNQNRLDQLKRISLAVFGLNRCEKVMSPFLREWMILSRRTLKCSIRTFVALTIMNFVVGILFSILYFRRQGDVQPSVQNRLGMFFYLSVHGLMVPSMVTAKSFVVNEKFLFIHERMSGMYRPASYCLARFILVLLTRTLSAFVFSCVVYWSTGLRSDTSAFLIFTLTTFCSGIACDSLCLLAAVACRSFTTGRTIIVLYMTLTAVFAGYLLNLDSAFKWLAWLKYVSITRYCYMSWVLNEFAAHLVAPCPTMINPVRESRAIEIKSRITNFGKSGRSRVNVTYCSYDPSNKVLPQVVGDDVFLLERPWMCNVIMVAMTTVLFLACYLRMRKL</sequence>
<dbReference type="GO" id="GO:0016887">
    <property type="term" value="F:ATP hydrolysis activity"/>
    <property type="evidence" value="ECO:0007669"/>
    <property type="project" value="InterPro"/>
</dbReference>
<feature type="transmembrane region" description="Helical" evidence="10">
    <location>
        <begin position="546"/>
        <end position="565"/>
    </location>
</feature>
<dbReference type="InterPro" id="IPR013525">
    <property type="entry name" value="ABC2_TM"/>
</dbReference>
<feature type="transmembrane region" description="Helical" evidence="10">
    <location>
        <begin position="624"/>
        <end position="648"/>
    </location>
</feature>
<reference evidence="12" key="1">
    <citation type="submission" date="2020-04" db="EMBL/GenBank/DDBJ databases">
        <authorList>
            <person name="Neveu A P."/>
        </authorList>
    </citation>
    <scope>NUCLEOTIDE SEQUENCE</scope>
    <source>
        <tissue evidence="12">Whole embryo</tissue>
    </source>
</reference>
<feature type="compositionally biased region" description="Basic and acidic residues" evidence="9">
    <location>
        <begin position="17"/>
        <end position="26"/>
    </location>
</feature>
<feature type="transmembrane region" description="Helical" evidence="10">
    <location>
        <begin position="660"/>
        <end position="682"/>
    </location>
</feature>
<evidence type="ECO:0000259" key="11">
    <source>
        <dbReference type="PROSITE" id="PS50893"/>
    </source>
</evidence>
<name>A0A6F9D5C2_9ASCI</name>
<comment type="subcellular location">
    <subcellularLocation>
        <location evidence="1">Membrane</location>
        <topology evidence="1">Multi-pass membrane protein</topology>
    </subcellularLocation>
</comment>
<evidence type="ECO:0000256" key="4">
    <source>
        <dbReference type="ARBA" id="ARBA00022692"/>
    </source>
</evidence>
<proteinExistence type="evidence at transcript level"/>
<dbReference type="Gene3D" id="3.40.50.300">
    <property type="entry name" value="P-loop containing nucleotide triphosphate hydrolases"/>
    <property type="match status" value="1"/>
</dbReference>
<dbReference type="InterPro" id="IPR003593">
    <property type="entry name" value="AAA+_ATPase"/>
</dbReference>
<dbReference type="Pfam" id="PF01061">
    <property type="entry name" value="ABC2_membrane"/>
    <property type="match status" value="1"/>
</dbReference>
<keyword evidence="5" id="KW-0547">Nucleotide-binding</keyword>
<keyword evidence="4 10" id="KW-0812">Transmembrane</keyword>
<evidence type="ECO:0000256" key="5">
    <source>
        <dbReference type="ARBA" id="ARBA00022741"/>
    </source>
</evidence>
<evidence type="ECO:0000256" key="1">
    <source>
        <dbReference type="ARBA" id="ARBA00004141"/>
    </source>
</evidence>
<evidence type="ECO:0000256" key="9">
    <source>
        <dbReference type="SAM" id="MobiDB-lite"/>
    </source>
</evidence>
<keyword evidence="6" id="KW-0067">ATP-binding</keyword>
<evidence type="ECO:0000256" key="6">
    <source>
        <dbReference type="ARBA" id="ARBA00022840"/>
    </source>
</evidence>
<evidence type="ECO:0000313" key="12">
    <source>
        <dbReference type="EMBL" id="CAB3219643.1"/>
    </source>
</evidence>
<dbReference type="PANTHER" id="PTHR48041">
    <property type="entry name" value="ABC TRANSPORTER G FAMILY MEMBER 28"/>
    <property type="match status" value="1"/>
</dbReference>
<dbReference type="GO" id="GO:0140359">
    <property type="term" value="F:ABC-type transporter activity"/>
    <property type="evidence" value="ECO:0007669"/>
    <property type="project" value="InterPro"/>
</dbReference>
<evidence type="ECO:0000256" key="8">
    <source>
        <dbReference type="ARBA" id="ARBA00023136"/>
    </source>
</evidence>
<keyword evidence="3" id="KW-0813">Transport</keyword>
<feature type="compositionally biased region" description="Polar residues" evidence="9">
    <location>
        <begin position="27"/>
        <end position="37"/>
    </location>
</feature>